<proteinExistence type="predicted"/>
<accession>A0A1G4ANZ3</accession>
<sequence>MQKATFKGFILASYLALLMLSRRDRSTAPSTLSFRPSANGLTSAGEAQVGSQISGLNRASRTPATNPGPKPVPILCGQHLTNPLSSLLRVRVKGQQHPIENLEYAPLAAPQREHHLPLVWLVRLGNRRSHPERGGAIKRSEPYRENSGAAEILAWGDTAGDTASSASAASLFHAICIKHPALRKLPMAALIRIRRVCEAEAQHLGTGFSIYGKKETLIPVPVILILITIASTPTSRSQTLVLGCQYQRIFQSS</sequence>
<dbReference type="Proteomes" id="UP000176998">
    <property type="component" value="Unassembled WGS sequence"/>
</dbReference>
<reference evidence="3 4" key="1">
    <citation type="submission" date="2016-09" db="EMBL/GenBank/DDBJ databases">
        <authorList>
            <person name="Capua I."/>
            <person name="De Benedictis P."/>
            <person name="Joannis T."/>
            <person name="Lombin L.H."/>
            <person name="Cattoli G."/>
        </authorList>
    </citation>
    <scope>NUCLEOTIDE SEQUENCE [LARGE SCALE GENOMIC DNA]</scope>
    <source>
        <strain evidence="3 4">IMI 309357</strain>
    </source>
</reference>
<dbReference type="GeneID" id="34567000"/>
<name>A0A1G4ANZ3_9PEZI</name>
<feature type="chain" id="PRO_5009601947" evidence="2">
    <location>
        <begin position="24"/>
        <end position="253"/>
    </location>
</feature>
<gene>
    <name evidence="3" type="ORF">CORC01_13875</name>
</gene>
<evidence type="ECO:0000313" key="4">
    <source>
        <dbReference type="Proteomes" id="UP000176998"/>
    </source>
</evidence>
<feature type="region of interest" description="Disordered" evidence="1">
    <location>
        <begin position="28"/>
        <end position="51"/>
    </location>
</feature>
<keyword evidence="4" id="KW-1185">Reference proteome</keyword>
<dbReference type="EMBL" id="MJBS01000220">
    <property type="protein sequence ID" value="OHE90831.1"/>
    <property type="molecule type" value="Genomic_DNA"/>
</dbReference>
<evidence type="ECO:0000256" key="1">
    <source>
        <dbReference type="SAM" id="MobiDB-lite"/>
    </source>
</evidence>
<feature type="signal peptide" evidence="2">
    <location>
        <begin position="1"/>
        <end position="23"/>
    </location>
</feature>
<protein>
    <submittedName>
        <fullName evidence="3">Uncharacterized protein</fullName>
    </submittedName>
</protein>
<keyword evidence="2" id="KW-0732">Signal</keyword>
<feature type="compositionally biased region" description="Polar residues" evidence="1">
    <location>
        <begin position="28"/>
        <end position="42"/>
    </location>
</feature>
<evidence type="ECO:0000313" key="3">
    <source>
        <dbReference type="EMBL" id="OHE90831.1"/>
    </source>
</evidence>
<organism evidence="3 4">
    <name type="scientific">Colletotrichum orchidophilum</name>
    <dbReference type="NCBI Taxonomy" id="1209926"/>
    <lineage>
        <taxon>Eukaryota</taxon>
        <taxon>Fungi</taxon>
        <taxon>Dikarya</taxon>
        <taxon>Ascomycota</taxon>
        <taxon>Pezizomycotina</taxon>
        <taxon>Sordariomycetes</taxon>
        <taxon>Hypocreomycetidae</taxon>
        <taxon>Glomerellales</taxon>
        <taxon>Glomerellaceae</taxon>
        <taxon>Colletotrichum</taxon>
    </lineage>
</organism>
<dbReference type="AlphaFoldDB" id="A0A1G4ANZ3"/>
<dbReference type="RefSeq" id="XP_022468006.1">
    <property type="nucleotide sequence ID" value="XM_022625490.1"/>
</dbReference>
<comment type="caution">
    <text evidence="3">The sequence shown here is derived from an EMBL/GenBank/DDBJ whole genome shotgun (WGS) entry which is preliminary data.</text>
</comment>
<evidence type="ECO:0000256" key="2">
    <source>
        <dbReference type="SAM" id="SignalP"/>
    </source>
</evidence>